<dbReference type="AlphaFoldDB" id="A0A1Y2SX76"/>
<evidence type="ECO:0000313" key="3">
    <source>
        <dbReference type="EMBL" id="OTA30015.1"/>
    </source>
</evidence>
<keyword evidence="1" id="KW-0812">Transmembrane</keyword>
<dbReference type="RefSeq" id="WP_086106010.1">
    <property type="nucleotide sequence ID" value="NZ_NEKB01000005.1"/>
</dbReference>
<comment type="caution">
    <text evidence="3">The sequence shown here is derived from an EMBL/GenBank/DDBJ whole genome shotgun (WGS) entry which is preliminary data.</text>
</comment>
<feature type="transmembrane region" description="Helical" evidence="1">
    <location>
        <begin position="737"/>
        <end position="757"/>
    </location>
</feature>
<evidence type="ECO:0000259" key="2">
    <source>
        <dbReference type="Pfam" id="PF05738"/>
    </source>
</evidence>
<dbReference type="InterPro" id="IPR011050">
    <property type="entry name" value="Pectin_lyase_fold/virulence"/>
</dbReference>
<dbReference type="SMART" id="SM00710">
    <property type="entry name" value="PbH1"/>
    <property type="match status" value="5"/>
</dbReference>
<evidence type="ECO:0000256" key="1">
    <source>
        <dbReference type="SAM" id="Phobius"/>
    </source>
</evidence>
<proteinExistence type="predicted"/>
<protein>
    <recommendedName>
        <fullName evidence="2">CNA-B domain-containing protein</fullName>
    </recommendedName>
</protein>
<reference evidence="3 4" key="1">
    <citation type="submission" date="2017-04" db="EMBL/GenBank/DDBJ databases">
        <title>Draft genome sequences of Alloscardovia macacae UMA81211 and UMA81212 isolated from the feces of a rhesus macaque (Macaca mulatta).</title>
        <authorList>
            <person name="Albert K."/>
            <person name="Sela D.A."/>
        </authorList>
    </citation>
    <scope>NUCLEOTIDE SEQUENCE [LARGE SCALE GENOMIC DNA]</scope>
    <source>
        <strain evidence="3 4">UMA81212</strain>
    </source>
</reference>
<organism evidence="3 4">
    <name type="scientific">Alloscardovia macacae</name>
    <dbReference type="NCBI Taxonomy" id="1160091"/>
    <lineage>
        <taxon>Bacteria</taxon>
        <taxon>Bacillati</taxon>
        <taxon>Actinomycetota</taxon>
        <taxon>Actinomycetes</taxon>
        <taxon>Bifidobacteriales</taxon>
        <taxon>Bifidobacteriaceae</taxon>
        <taxon>Alloscardovia</taxon>
    </lineage>
</organism>
<dbReference type="STRING" id="1160091.B9T39_01225"/>
<dbReference type="SUPFAM" id="SSF49478">
    <property type="entry name" value="Cna protein B-type domain"/>
    <property type="match status" value="2"/>
</dbReference>
<dbReference type="SUPFAM" id="SSF51126">
    <property type="entry name" value="Pectin lyase-like"/>
    <property type="match status" value="1"/>
</dbReference>
<dbReference type="InterPro" id="IPR008454">
    <property type="entry name" value="Collagen-bd_Cna-like_B-typ_dom"/>
</dbReference>
<dbReference type="OrthoDB" id="3196823at2"/>
<dbReference type="Gene3D" id="2.60.40.1140">
    <property type="entry name" value="Collagen-binding surface protein Cna, B-type domain"/>
    <property type="match status" value="2"/>
</dbReference>
<dbReference type="EMBL" id="NEKC01000002">
    <property type="protein sequence ID" value="OTA30015.1"/>
    <property type="molecule type" value="Genomic_DNA"/>
</dbReference>
<accession>A0A1Y2SX76</accession>
<evidence type="ECO:0000313" key="4">
    <source>
        <dbReference type="Proteomes" id="UP000243540"/>
    </source>
</evidence>
<dbReference type="CDD" id="cd00222">
    <property type="entry name" value="CollagenBindB"/>
    <property type="match status" value="2"/>
</dbReference>
<keyword evidence="1" id="KW-0472">Membrane</keyword>
<feature type="domain" description="CNA-B" evidence="2">
    <location>
        <begin position="528"/>
        <end position="626"/>
    </location>
</feature>
<dbReference type="InterPro" id="IPR006626">
    <property type="entry name" value="PbH1"/>
</dbReference>
<name>A0A1Y2SX76_9BIFI</name>
<sequence>MKRVRNILIILVAVLGMSIPLATGSVRAFAEEVTDIYVDGAKGDDTRTGLDAGSAVQTLDKAKELALAHNAERLRVTGTLNVSGDVTLKGTRAVLMRDPAFDGYLLNITGPTTLSEITVDGNAAEAKATKSLIQLKNTSLEIRDGAVLTNNILTKLEAEEALGGALHAENATITMTGGRISRNTANQGGGIYATGSTITMSGGVIEENHAIGIKPPQGSNIDPTPLYSAGGGIDIFDGGTINLSGDALVRNNSSSEVGGGISLGRTQASIGSLYLNMTGGTISGNSAGASGGGIFVQTGIAMKGYPTYETVATITGGNITGNVMTDRGDGNSAFGGGGIYVNGVGENGDWYTFLNGKLYLSNALITDNYSWMEGGGYASCPMSTTHIDNGAATIYGNRSEMPAKDVYILGSHDEEWEVHKGDPQYFVSSFMLGNQPAHWKDNAGEEVPLDKLTGVLNGSQNESLDLHTDETPSEAALRHARVRITGNESRTRGAGIGSNGTVIMTASADPIPDNPPVPPGRRVRSFLVKKNWDGVAADTSAGNPPVLPESIQVELYRATGKSEPEYVGYQTITKDENGDWETLFENLPASAPEGVEYSYAIRERPVAGYSSEVTGSMEEDFTITNKPAVSISVRKVWEGTPADRVTVELLAGDRVVESRTLTAETGWESVFENLPVGEYTVREVPLDGYTSTLAGNATDGFVLTNTQNPTVPICPDCVAKPQPKPRKPLLARTGTSVSTFVFALALAAMMSVAMLLLRRK</sequence>
<dbReference type="Proteomes" id="UP000243540">
    <property type="component" value="Unassembled WGS sequence"/>
</dbReference>
<dbReference type="Pfam" id="PF05738">
    <property type="entry name" value="Cna_B"/>
    <property type="match status" value="2"/>
</dbReference>
<feature type="domain" description="CNA-B" evidence="2">
    <location>
        <begin position="631"/>
        <end position="706"/>
    </location>
</feature>
<keyword evidence="1" id="KW-1133">Transmembrane helix</keyword>
<gene>
    <name evidence="3" type="ORF">B9T39_01225</name>
</gene>